<name>A0AAE1H5F4_9NEOP</name>
<proteinExistence type="predicted"/>
<organism evidence="2 3">
    <name type="scientific">Frankliniella fusca</name>
    <dbReference type="NCBI Taxonomy" id="407009"/>
    <lineage>
        <taxon>Eukaryota</taxon>
        <taxon>Metazoa</taxon>
        <taxon>Ecdysozoa</taxon>
        <taxon>Arthropoda</taxon>
        <taxon>Hexapoda</taxon>
        <taxon>Insecta</taxon>
        <taxon>Pterygota</taxon>
        <taxon>Neoptera</taxon>
        <taxon>Paraneoptera</taxon>
        <taxon>Thysanoptera</taxon>
        <taxon>Terebrantia</taxon>
        <taxon>Thripoidea</taxon>
        <taxon>Thripidae</taxon>
        <taxon>Frankliniella</taxon>
    </lineage>
</organism>
<dbReference type="AlphaFoldDB" id="A0AAE1H5F4"/>
<comment type="caution">
    <text evidence="2">The sequence shown here is derived from an EMBL/GenBank/DDBJ whole genome shotgun (WGS) entry which is preliminary data.</text>
</comment>
<dbReference type="Proteomes" id="UP001219518">
    <property type="component" value="Unassembled WGS sequence"/>
</dbReference>
<accession>A0AAE1H5F4</accession>
<dbReference type="InterPro" id="IPR012337">
    <property type="entry name" value="RNaseH-like_sf"/>
</dbReference>
<gene>
    <name evidence="2" type="ORF">KUF71_024534</name>
</gene>
<dbReference type="PANTHER" id="PTHR46880:SF5">
    <property type="entry name" value="DUF4371 DOMAIN-CONTAINING PROTEIN"/>
    <property type="match status" value="1"/>
</dbReference>
<reference evidence="2" key="2">
    <citation type="journal article" date="2023" name="BMC Genomics">
        <title>Pest status, molecular evolution, and epigenetic factors derived from the genome assembly of Frankliniella fusca, a thysanopteran phytovirus vector.</title>
        <authorList>
            <person name="Catto M.A."/>
            <person name="Labadie P.E."/>
            <person name="Jacobson A.L."/>
            <person name="Kennedy G.G."/>
            <person name="Srinivasan R."/>
            <person name="Hunt B.G."/>
        </authorList>
    </citation>
    <scope>NUCLEOTIDE SEQUENCE</scope>
    <source>
        <strain evidence="2">PL_HMW_Pooled</strain>
    </source>
</reference>
<evidence type="ECO:0000313" key="3">
    <source>
        <dbReference type="Proteomes" id="UP001219518"/>
    </source>
</evidence>
<dbReference type="EMBL" id="JAHWGI010000414">
    <property type="protein sequence ID" value="KAK3915235.1"/>
    <property type="molecule type" value="Genomic_DNA"/>
</dbReference>
<evidence type="ECO:0000313" key="2">
    <source>
        <dbReference type="EMBL" id="KAK3915235.1"/>
    </source>
</evidence>
<dbReference type="PANTHER" id="PTHR46880">
    <property type="entry name" value="RAS-ASSOCIATING DOMAIN-CONTAINING PROTEIN"/>
    <property type="match status" value="1"/>
</dbReference>
<dbReference type="GO" id="GO:0046983">
    <property type="term" value="F:protein dimerization activity"/>
    <property type="evidence" value="ECO:0007669"/>
    <property type="project" value="InterPro"/>
</dbReference>
<dbReference type="Pfam" id="PF05699">
    <property type="entry name" value="Dimer_Tnp_hAT"/>
    <property type="match status" value="1"/>
</dbReference>
<evidence type="ECO:0000259" key="1">
    <source>
        <dbReference type="Pfam" id="PF05699"/>
    </source>
</evidence>
<protein>
    <submittedName>
        <fullName evidence="2">Rhodanese-like domain-containing protein 7</fullName>
    </submittedName>
</protein>
<reference evidence="2" key="1">
    <citation type="submission" date="2021-07" db="EMBL/GenBank/DDBJ databases">
        <authorList>
            <person name="Catto M.A."/>
            <person name="Jacobson A."/>
            <person name="Kennedy G."/>
            <person name="Labadie P."/>
            <person name="Hunt B.G."/>
            <person name="Srinivasan R."/>
        </authorList>
    </citation>
    <scope>NUCLEOTIDE SEQUENCE</scope>
    <source>
        <strain evidence="2">PL_HMW_Pooled</strain>
        <tissue evidence="2">Head</tissue>
    </source>
</reference>
<feature type="domain" description="HAT C-terminal dimerisation" evidence="1">
    <location>
        <begin position="172"/>
        <end position="245"/>
    </location>
</feature>
<keyword evidence="3" id="KW-1185">Reference proteome</keyword>
<dbReference type="SUPFAM" id="SSF53098">
    <property type="entry name" value="Ribonuclease H-like"/>
    <property type="match status" value="1"/>
</dbReference>
<sequence length="284" mass="32001">MISSSGCCKSGAPLSGRLRRPPGFARRCPPCPPPPVPPRLAIEEIYLGPDCQAALEAIPLPANPDKKFTEAQLANSRRHEILKFRLRCLEFYTTAAKEVQTTFPIGKPFFKELEFLDPTVALDEKVRSTYLKDLGILANHFKIKLDIDPCTVAFEWRTFPGLIEEDQKERLLKLNAEEFWKEIAHLRDFEDKISFPQLTKLAQCGLILPHSNADAERVFSVVTDVKCKKRNRMGNHLLNAICATRTSFQSKGVNCVSFKVTEKHLSKHNANMYNVNENPAAPAP</sequence>
<dbReference type="InterPro" id="IPR008906">
    <property type="entry name" value="HATC_C_dom"/>
</dbReference>